<dbReference type="SUPFAM" id="SSF46785">
    <property type="entry name" value="Winged helix' DNA-binding domain"/>
    <property type="match status" value="1"/>
</dbReference>
<dbReference type="InterPro" id="IPR036388">
    <property type="entry name" value="WH-like_DNA-bd_sf"/>
</dbReference>
<organism evidence="2 3">
    <name type="scientific">Hibiscus sabdariffa</name>
    <name type="common">roselle</name>
    <dbReference type="NCBI Taxonomy" id="183260"/>
    <lineage>
        <taxon>Eukaryota</taxon>
        <taxon>Viridiplantae</taxon>
        <taxon>Streptophyta</taxon>
        <taxon>Embryophyta</taxon>
        <taxon>Tracheophyta</taxon>
        <taxon>Spermatophyta</taxon>
        <taxon>Magnoliopsida</taxon>
        <taxon>eudicotyledons</taxon>
        <taxon>Gunneridae</taxon>
        <taxon>Pentapetalae</taxon>
        <taxon>rosids</taxon>
        <taxon>malvids</taxon>
        <taxon>Malvales</taxon>
        <taxon>Malvaceae</taxon>
        <taxon>Malvoideae</taxon>
        <taxon>Hibiscus</taxon>
    </lineage>
</organism>
<keyword evidence="3" id="KW-1185">Reference proteome</keyword>
<dbReference type="InterPro" id="IPR036390">
    <property type="entry name" value="WH_DNA-bd_sf"/>
</dbReference>
<dbReference type="InterPro" id="IPR016461">
    <property type="entry name" value="COMT-like"/>
</dbReference>
<evidence type="ECO:0000259" key="1">
    <source>
        <dbReference type="Pfam" id="PF08100"/>
    </source>
</evidence>
<dbReference type="EMBL" id="JBBPBN010000016">
    <property type="protein sequence ID" value="KAK9020732.1"/>
    <property type="molecule type" value="Genomic_DNA"/>
</dbReference>
<dbReference type="PROSITE" id="PS51683">
    <property type="entry name" value="SAM_OMT_II"/>
    <property type="match status" value="1"/>
</dbReference>
<accession>A0ABR2S6D2</accession>
<sequence length="119" mass="12677">MQLVSSSVVRMAPKAAIELGVFEIIQRAGPGALLSPSQIASQLLSPSNPKALSILDQILRLLASHSVLTFSPVTNQQGGRVAMHYGLAPVAKHFIRSPGGGSLSTWLDLYQDKVAIDSW</sequence>
<evidence type="ECO:0000313" key="2">
    <source>
        <dbReference type="EMBL" id="KAK9020732.1"/>
    </source>
</evidence>
<reference evidence="2 3" key="1">
    <citation type="journal article" date="2024" name="G3 (Bethesda)">
        <title>Genome assembly of Hibiscus sabdariffa L. provides insights into metabolisms of medicinal natural products.</title>
        <authorList>
            <person name="Kim T."/>
        </authorList>
    </citation>
    <scope>NUCLEOTIDE SEQUENCE [LARGE SCALE GENOMIC DNA]</scope>
    <source>
        <strain evidence="2">TK-2024</strain>
        <tissue evidence="2">Old leaves</tissue>
    </source>
</reference>
<dbReference type="PANTHER" id="PTHR11746">
    <property type="entry name" value="O-METHYLTRANSFERASE"/>
    <property type="match status" value="1"/>
</dbReference>
<protein>
    <recommendedName>
        <fullName evidence="1">O-methyltransferase dimerisation domain-containing protein</fullName>
    </recommendedName>
</protein>
<name>A0ABR2S6D2_9ROSI</name>
<comment type="caution">
    <text evidence="2">The sequence shown here is derived from an EMBL/GenBank/DDBJ whole genome shotgun (WGS) entry which is preliminary data.</text>
</comment>
<gene>
    <name evidence="2" type="ORF">V6N11_010749</name>
</gene>
<dbReference type="Pfam" id="PF08100">
    <property type="entry name" value="Dimerisation"/>
    <property type="match status" value="1"/>
</dbReference>
<evidence type="ECO:0000313" key="3">
    <source>
        <dbReference type="Proteomes" id="UP001396334"/>
    </source>
</evidence>
<dbReference type="InterPro" id="IPR012967">
    <property type="entry name" value="COMT_dimerisation"/>
</dbReference>
<proteinExistence type="predicted"/>
<dbReference type="Proteomes" id="UP001396334">
    <property type="component" value="Unassembled WGS sequence"/>
</dbReference>
<feature type="domain" description="O-methyltransferase dimerisation" evidence="1">
    <location>
        <begin position="1"/>
        <end position="96"/>
    </location>
</feature>
<dbReference type="Gene3D" id="1.10.10.10">
    <property type="entry name" value="Winged helix-like DNA-binding domain superfamily/Winged helix DNA-binding domain"/>
    <property type="match status" value="1"/>
</dbReference>